<feature type="domain" description="EH" evidence="3">
    <location>
        <begin position="20"/>
        <end position="65"/>
    </location>
</feature>
<name>A0A9P1FXQ7_9DINO</name>
<reference evidence="4" key="1">
    <citation type="submission" date="2022-10" db="EMBL/GenBank/DDBJ databases">
        <authorList>
            <person name="Chen Y."/>
            <person name="Dougan E. K."/>
            <person name="Chan C."/>
            <person name="Rhodes N."/>
            <person name="Thang M."/>
        </authorList>
    </citation>
    <scope>NUCLEOTIDE SEQUENCE</scope>
</reference>
<dbReference type="Gene3D" id="1.10.238.10">
    <property type="entry name" value="EF-hand"/>
    <property type="match status" value="2"/>
</dbReference>
<dbReference type="AlphaFoldDB" id="A0A9P1FXQ7"/>
<gene>
    <name evidence="4" type="ORF">C1SCF055_LOCUS19281</name>
</gene>
<evidence type="ECO:0000256" key="2">
    <source>
        <dbReference type="SAM" id="MobiDB-lite"/>
    </source>
</evidence>
<organism evidence="4">
    <name type="scientific">Cladocopium goreaui</name>
    <dbReference type="NCBI Taxonomy" id="2562237"/>
    <lineage>
        <taxon>Eukaryota</taxon>
        <taxon>Sar</taxon>
        <taxon>Alveolata</taxon>
        <taxon>Dinophyceae</taxon>
        <taxon>Suessiales</taxon>
        <taxon>Symbiodiniaceae</taxon>
        <taxon>Cladocopium</taxon>
    </lineage>
</organism>
<dbReference type="EMBL" id="CAMXCT010001714">
    <property type="protein sequence ID" value="CAI3992448.1"/>
    <property type="molecule type" value="Genomic_DNA"/>
</dbReference>
<feature type="coiled-coil region" evidence="1">
    <location>
        <begin position="466"/>
        <end position="542"/>
    </location>
</feature>
<feature type="region of interest" description="Disordered" evidence="2">
    <location>
        <begin position="272"/>
        <end position="388"/>
    </location>
</feature>
<proteinExistence type="predicted"/>
<evidence type="ECO:0000313" key="5">
    <source>
        <dbReference type="EMBL" id="CAL4779760.1"/>
    </source>
</evidence>
<evidence type="ECO:0000313" key="6">
    <source>
        <dbReference type="Proteomes" id="UP001152797"/>
    </source>
</evidence>
<dbReference type="PANTHER" id="PTHR11216">
    <property type="entry name" value="EH DOMAIN"/>
    <property type="match status" value="1"/>
</dbReference>
<dbReference type="GO" id="GO:0006897">
    <property type="term" value="P:endocytosis"/>
    <property type="evidence" value="ECO:0007669"/>
    <property type="project" value="TreeGrafter"/>
</dbReference>
<keyword evidence="1" id="KW-0175">Coiled coil</keyword>
<dbReference type="InterPro" id="IPR011992">
    <property type="entry name" value="EF-hand-dom_pair"/>
</dbReference>
<dbReference type="SUPFAM" id="SSF47473">
    <property type="entry name" value="EF-hand"/>
    <property type="match status" value="2"/>
</dbReference>
<comment type="caution">
    <text evidence="4">The sequence shown here is derived from an EMBL/GenBank/DDBJ whole genome shotgun (WGS) entry which is preliminary data.</text>
</comment>
<dbReference type="CDD" id="cd00052">
    <property type="entry name" value="EH"/>
    <property type="match status" value="1"/>
</dbReference>
<feature type="compositionally biased region" description="Low complexity" evidence="2">
    <location>
        <begin position="114"/>
        <end position="133"/>
    </location>
</feature>
<dbReference type="SMART" id="SM00027">
    <property type="entry name" value="EH"/>
    <property type="match status" value="2"/>
</dbReference>
<accession>A0A9P1FXQ7</accession>
<dbReference type="PROSITE" id="PS50031">
    <property type="entry name" value="EH"/>
    <property type="match status" value="2"/>
</dbReference>
<evidence type="ECO:0000259" key="3">
    <source>
        <dbReference type="PROSITE" id="PS50031"/>
    </source>
</evidence>
<feature type="compositionally biased region" description="Low complexity" evidence="2">
    <location>
        <begin position="332"/>
        <end position="347"/>
    </location>
</feature>
<dbReference type="OrthoDB" id="524326at2759"/>
<dbReference type="EMBL" id="CAMXCT030001714">
    <property type="protein sequence ID" value="CAL4779760.1"/>
    <property type="molecule type" value="Genomic_DNA"/>
</dbReference>
<feature type="domain" description="EH" evidence="3">
    <location>
        <begin position="173"/>
        <end position="235"/>
    </location>
</feature>
<keyword evidence="6" id="KW-1185">Reference proteome</keyword>
<dbReference type="PANTHER" id="PTHR11216:SF174">
    <property type="entry name" value="GH06923P"/>
    <property type="match status" value="1"/>
</dbReference>
<protein>
    <submittedName>
        <fullName evidence="5">Epidermal growth factor receptor substrate 15</fullName>
    </submittedName>
</protein>
<keyword evidence="5" id="KW-0675">Receptor</keyword>
<dbReference type="GO" id="GO:0005886">
    <property type="term" value="C:plasma membrane"/>
    <property type="evidence" value="ECO:0007669"/>
    <property type="project" value="TreeGrafter"/>
</dbReference>
<evidence type="ECO:0000313" key="4">
    <source>
        <dbReference type="EMBL" id="CAI3992448.1"/>
    </source>
</evidence>
<sequence length="679" mass="75614">MQPMQPAPQSANGIQYGPQEFEFYQQLFAIASPDGRDALDPNVAANFLAASQLSQEVLHQIWHFATSLQSYTQQYLTTEGFFIACRLVAWAQNGGLPMDMVHAHQPPPLLPEFPGLQQPPSSMGSPPQSMGGSEVSDMQPVIRLQQAAPSPRGRSPSPRRSFTAERWAPSRREKRKYASLFKRTDWDQDGFIQGPEAWQLLERSRLDPQTLQQIFELADGRSRDGKLDFREFVCMVHLVTCLLRGARLNPQGLEPQLQQALMQLEPLELLASEREASRSRSASPIPPVATEEVPQTQAFSEVPDFQSAWNPGGGAPDGAFPSDFPQDFGDLGTQNFGDFQDGQDGQDLGQGFGGDWPDSGEGEREKSKKDKKEKKKKDKKDKDKEQDKGMDAMDAMDAMNAFGAPTDFGLGSFQPDPLAAGDSWGMEAPQFDDPFRTAEFEDVAGFPENEKVRHLRSVVATDRALAHELRREVDHLDKNLRQLQETDVKLEQLLSKDAQEVQMLHAHKQALERDLEDEKQRLAQLREARNSANHESLALRRDRKHLIAELRFLRHMAEEEEGLILVLQNSNQYLEASRGTLEASSAALAKISAEPLRDFLVSHALSNFSLPELQNQISTEKDQLQLDSQRCAELRTQLVQLQRTEPAASKAGPAAPVALVAVPLGPRASPVVMGHREGV</sequence>
<reference evidence="5 6" key="2">
    <citation type="submission" date="2024-05" db="EMBL/GenBank/DDBJ databases">
        <authorList>
            <person name="Chen Y."/>
            <person name="Shah S."/>
            <person name="Dougan E. K."/>
            <person name="Thang M."/>
            <person name="Chan C."/>
        </authorList>
    </citation>
    <scope>NUCLEOTIDE SEQUENCE [LARGE SCALE GENOMIC DNA]</scope>
</reference>
<feature type="region of interest" description="Disordered" evidence="2">
    <location>
        <begin position="112"/>
        <end position="168"/>
    </location>
</feature>
<dbReference type="GO" id="GO:0005737">
    <property type="term" value="C:cytoplasm"/>
    <property type="evidence" value="ECO:0007669"/>
    <property type="project" value="TreeGrafter"/>
</dbReference>
<feature type="compositionally biased region" description="Basic and acidic residues" evidence="2">
    <location>
        <begin position="361"/>
        <end position="370"/>
    </location>
</feature>
<dbReference type="GO" id="GO:0016197">
    <property type="term" value="P:endosomal transport"/>
    <property type="evidence" value="ECO:0007669"/>
    <property type="project" value="TreeGrafter"/>
</dbReference>
<dbReference type="Pfam" id="PF12763">
    <property type="entry name" value="EH"/>
    <property type="match status" value="2"/>
</dbReference>
<evidence type="ECO:0000256" key="1">
    <source>
        <dbReference type="SAM" id="Coils"/>
    </source>
</evidence>
<dbReference type="InterPro" id="IPR000261">
    <property type="entry name" value="EH_dom"/>
</dbReference>
<feature type="compositionally biased region" description="Low complexity" evidence="2">
    <location>
        <begin position="149"/>
        <end position="161"/>
    </location>
</feature>
<dbReference type="Proteomes" id="UP001152797">
    <property type="component" value="Unassembled WGS sequence"/>
</dbReference>
<dbReference type="EMBL" id="CAMXCT020001714">
    <property type="protein sequence ID" value="CAL1145823.1"/>
    <property type="molecule type" value="Genomic_DNA"/>
</dbReference>